<name>A0A174FNF1_9FIRM</name>
<dbReference type="PANTHER" id="PTHR38450">
    <property type="entry name" value="STAGE V SPORULATION PROTEIN AC-RELATED"/>
    <property type="match status" value="1"/>
</dbReference>
<dbReference type="AlphaFoldDB" id="A0A174FNF1"/>
<organism evidence="2 3">
    <name type="scientific">Fusicatenibacter saccharivorans</name>
    <dbReference type="NCBI Taxonomy" id="1150298"/>
    <lineage>
        <taxon>Bacteria</taxon>
        <taxon>Bacillati</taxon>
        <taxon>Bacillota</taxon>
        <taxon>Clostridia</taxon>
        <taxon>Lachnospirales</taxon>
        <taxon>Lachnospiraceae</taxon>
        <taxon>Fusicatenibacter</taxon>
    </lineage>
</organism>
<keyword evidence="1" id="KW-1133">Transmembrane helix</keyword>
<dbReference type="PANTHER" id="PTHR38450:SF1">
    <property type="entry name" value="STAGE V SPORULATION PROTEIN AC"/>
    <property type="match status" value="1"/>
</dbReference>
<evidence type="ECO:0000256" key="1">
    <source>
        <dbReference type="SAM" id="Phobius"/>
    </source>
</evidence>
<sequence>MQSLKSERAKKEYEQFVKEVTPKQNLFCNMAKAFIVGGLICVVGQILLHIGKTQFSLSKDDAGSWCSLILILSSVILTGLNIYQKIVTFAGCGALVPITGFANSVAAPAIEYKKEGQVFGIGAKIFTIAGPVILYGVFASWLLGFLYWLWTTAGNWF</sequence>
<reference evidence="2 3" key="1">
    <citation type="submission" date="2015-09" db="EMBL/GenBank/DDBJ databases">
        <authorList>
            <consortium name="Pathogen Informatics"/>
        </authorList>
    </citation>
    <scope>NUCLEOTIDE SEQUENCE [LARGE SCALE GENOMIC DNA]</scope>
    <source>
        <strain evidence="2 3">2789STDY5608849</strain>
    </source>
</reference>
<dbReference type="InterPro" id="IPR014203">
    <property type="entry name" value="Spore_V_AC"/>
</dbReference>
<dbReference type="NCBIfam" id="TIGR02838">
    <property type="entry name" value="spore_V_AC"/>
    <property type="match status" value="1"/>
</dbReference>
<feature type="transmembrane region" description="Helical" evidence="1">
    <location>
        <begin position="86"/>
        <end position="107"/>
    </location>
</feature>
<proteinExistence type="predicted"/>
<feature type="transmembrane region" description="Helical" evidence="1">
    <location>
        <begin position="128"/>
        <end position="150"/>
    </location>
</feature>
<dbReference type="RefSeq" id="WP_055228038.1">
    <property type="nucleotide sequence ID" value="NZ_CYYV01000010.1"/>
</dbReference>
<evidence type="ECO:0000313" key="2">
    <source>
        <dbReference type="EMBL" id="CUO51754.1"/>
    </source>
</evidence>
<dbReference type="Proteomes" id="UP000095706">
    <property type="component" value="Unassembled WGS sequence"/>
</dbReference>
<feature type="transmembrane region" description="Helical" evidence="1">
    <location>
        <begin position="30"/>
        <end position="50"/>
    </location>
</feature>
<keyword evidence="1" id="KW-0812">Transmembrane</keyword>
<accession>A0A174FNF1</accession>
<feature type="transmembrane region" description="Helical" evidence="1">
    <location>
        <begin position="62"/>
        <end position="80"/>
    </location>
</feature>
<dbReference type="Pfam" id="PF03862">
    <property type="entry name" value="SpoVAC_SpoVAEB"/>
    <property type="match status" value="1"/>
</dbReference>
<evidence type="ECO:0000313" key="3">
    <source>
        <dbReference type="Proteomes" id="UP000095706"/>
    </source>
</evidence>
<dbReference type="InterPro" id="IPR005562">
    <property type="entry name" value="SpoVA"/>
</dbReference>
<dbReference type="EMBL" id="CYYV01000010">
    <property type="protein sequence ID" value="CUO51754.1"/>
    <property type="molecule type" value="Genomic_DNA"/>
</dbReference>
<keyword evidence="1" id="KW-0472">Membrane</keyword>
<gene>
    <name evidence="2" type="ORF">ERS852406_02150</name>
</gene>
<protein>
    <submittedName>
        <fullName evidence="2">Stage V sporulation protein AC</fullName>
    </submittedName>
</protein>